<evidence type="ECO:0000256" key="3">
    <source>
        <dbReference type="ARBA" id="ARBA00022603"/>
    </source>
</evidence>
<name>A0A318S2P0_9DEIO</name>
<dbReference type="GO" id="GO:0070043">
    <property type="term" value="F:rRNA (guanine-N7-)-methyltransferase activity"/>
    <property type="evidence" value="ECO:0007669"/>
    <property type="project" value="UniProtKB-UniRule"/>
</dbReference>
<evidence type="ECO:0000256" key="2">
    <source>
        <dbReference type="ARBA" id="ARBA00022552"/>
    </source>
</evidence>
<keyword evidence="4 6" id="KW-0808">Transferase</keyword>
<evidence type="ECO:0000256" key="1">
    <source>
        <dbReference type="ARBA" id="ARBA00022490"/>
    </source>
</evidence>
<evidence type="ECO:0000256" key="4">
    <source>
        <dbReference type="ARBA" id="ARBA00022679"/>
    </source>
</evidence>
<dbReference type="EMBL" id="QJSX01000012">
    <property type="protein sequence ID" value="PYE52801.1"/>
    <property type="molecule type" value="Genomic_DNA"/>
</dbReference>
<feature type="binding site" evidence="6">
    <location>
        <position position="141"/>
    </location>
    <ligand>
        <name>S-adenosyl-L-methionine</name>
        <dbReference type="ChEBI" id="CHEBI:59789"/>
    </ligand>
</feature>
<evidence type="ECO:0000256" key="6">
    <source>
        <dbReference type="HAMAP-Rule" id="MF_00074"/>
    </source>
</evidence>
<comment type="function">
    <text evidence="6">Specifically methylates the N7 position of a guanine in 16S rRNA.</text>
</comment>
<evidence type="ECO:0000256" key="5">
    <source>
        <dbReference type="ARBA" id="ARBA00022691"/>
    </source>
</evidence>
<dbReference type="GO" id="GO:0005829">
    <property type="term" value="C:cytosol"/>
    <property type="evidence" value="ECO:0007669"/>
    <property type="project" value="TreeGrafter"/>
</dbReference>
<reference evidence="7 8" key="1">
    <citation type="submission" date="2018-06" db="EMBL/GenBank/DDBJ databases">
        <title>Genomic Encyclopedia of Type Strains, Phase IV (KMG-IV): sequencing the most valuable type-strain genomes for metagenomic binning, comparative biology and taxonomic classification.</title>
        <authorList>
            <person name="Goeker M."/>
        </authorList>
    </citation>
    <scope>NUCLEOTIDE SEQUENCE [LARGE SCALE GENOMIC DNA]</scope>
    <source>
        <strain evidence="7 8">DSM 18048</strain>
    </source>
</reference>
<comment type="caution">
    <text evidence="7">The sequence shown here is derived from an EMBL/GenBank/DDBJ whole genome shotgun (WGS) entry which is preliminary data.</text>
</comment>
<evidence type="ECO:0000313" key="8">
    <source>
        <dbReference type="Proteomes" id="UP000248326"/>
    </source>
</evidence>
<feature type="binding site" evidence="6">
    <location>
        <begin position="94"/>
        <end position="96"/>
    </location>
    <ligand>
        <name>S-adenosyl-L-methionine</name>
        <dbReference type="ChEBI" id="CHEBI:59789"/>
    </ligand>
</feature>
<accession>A0A318S2P0</accession>
<comment type="similarity">
    <text evidence="6">Belongs to the methyltransferase superfamily. RNA methyltransferase RsmG family.</text>
</comment>
<organism evidence="7 8">
    <name type="scientific">Deinococcus yavapaiensis KR-236</name>
    <dbReference type="NCBI Taxonomy" id="694435"/>
    <lineage>
        <taxon>Bacteria</taxon>
        <taxon>Thermotogati</taxon>
        <taxon>Deinococcota</taxon>
        <taxon>Deinococci</taxon>
        <taxon>Deinococcales</taxon>
        <taxon>Deinococcaceae</taxon>
        <taxon>Deinococcus</taxon>
    </lineage>
</organism>
<dbReference type="CDD" id="cd02440">
    <property type="entry name" value="AdoMet_MTases"/>
    <property type="match status" value="1"/>
</dbReference>
<feature type="binding site" evidence="6">
    <location>
        <position position="76"/>
    </location>
    <ligand>
        <name>S-adenosyl-L-methionine</name>
        <dbReference type="ChEBI" id="CHEBI:59789"/>
    </ligand>
</feature>
<keyword evidence="8" id="KW-1185">Reference proteome</keyword>
<comment type="subcellular location">
    <subcellularLocation>
        <location evidence="6">Cytoplasm</location>
    </subcellularLocation>
</comment>
<dbReference type="PANTHER" id="PTHR31760">
    <property type="entry name" value="S-ADENOSYL-L-METHIONINE-DEPENDENT METHYLTRANSFERASES SUPERFAMILY PROTEIN"/>
    <property type="match status" value="1"/>
</dbReference>
<keyword evidence="3 6" id="KW-0489">Methyltransferase</keyword>
<dbReference type="SUPFAM" id="SSF53335">
    <property type="entry name" value="S-adenosyl-L-methionine-dependent methyltransferases"/>
    <property type="match status" value="1"/>
</dbReference>
<keyword evidence="1 6" id="KW-0963">Cytoplasm</keyword>
<dbReference type="Gene3D" id="3.40.50.150">
    <property type="entry name" value="Vaccinia Virus protein VP39"/>
    <property type="match status" value="1"/>
</dbReference>
<dbReference type="InterPro" id="IPR003682">
    <property type="entry name" value="rRNA_ssu_MeTfrase_G"/>
</dbReference>
<keyword evidence="2 6" id="KW-0698">rRNA processing</keyword>
<dbReference type="AlphaFoldDB" id="A0A318S2P0"/>
<keyword evidence="5 6" id="KW-0949">S-adenosyl-L-methionine</keyword>
<feature type="binding site" evidence="6">
    <location>
        <begin position="122"/>
        <end position="123"/>
    </location>
    <ligand>
        <name>S-adenosyl-L-methionine</name>
        <dbReference type="ChEBI" id="CHEBI:59789"/>
    </ligand>
</feature>
<gene>
    <name evidence="6" type="primary">rsmG</name>
    <name evidence="7" type="ORF">DES52_112122</name>
</gene>
<feature type="binding site" evidence="6">
    <location>
        <position position="71"/>
    </location>
    <ligand>
        <name>S-adenosyl-L-methionine</name>
        <dbReference type="ChEBI" id="CHEBI:59789"/>
    </ligand>
</feature>
<sequence>MKRGALELGVDVNDRIDAFATFLDLLVEASGRMSLTTIRDESGIVAKHFVDSLSCLRSEVLNSSMSVIDLGTGAGFPGLPLAIACPHLDVHLLDATRRKIEFVGSVIEALELPNAHPHVGRAETLGRQEGQRGRYDRVVTRAVSTLATLVELSLPLLRDGGVLIAQKGPSVVDELEAGRKAAKLVGGEVEQVIEFRLPITGETRSLVLVRKTRSTPAAYPRREGVPHRSPLF</sequence>
<dbReference type="PIRSF" id="PIRSF003078">
    <property type="entry name" value="GidB"/>
    <property type="match status" value="1"/>
</dbReference>
<dbReference type="Pfam" id="PF02527">
    <property type="entry name" value="GidB"/>
    <property type="match status" value="1"/>
</dbReference>
<protein>
    <recommendedName>
        <fullName evidence="6">Ribosomal RNA small subunit methyltransferase G</fullName>
        <ecNumber evidence="6">2.1.1.-</ecNumber>
    </recommendedName>
    <alternativeName>
        <fullName evidence="6">16S rRNA 7-methylguanosine methyltransferase</fullName>
        <shortName evidence="6">16S rRNA m7G methyltransferase</shortName>
    </alternativeName>
</protein>
<evidence type="ECO:0000313" key="7">
    <source>
        <dbReference type="EMBL" id="PYE52801.1"/>
    </source>
</evidence>
<dbReference type="EC" id="2.1.1.-" evidence="6"/>
<dbReference type="HAMAP" id="MF_00074">
    <property type="entry name" value="16SrRNA_methyltr_G"/>
    <property type="match status" value="1"/>
</dbReference>
<proteinExistence type="inferred from homology"/>
<dbReference type="NCBIfam" id="TIGR00138">
    <property type="entry name" value="rsmG_gidB"/>
    <property type="match status" value="1"/>
</dbReference>
<dbReference type="InterPro" id="IPR029063">
    <property type="entry name" value="SAM-dependent_MTases_sf"/>
</dbReference>
<dbReference type="PANTHER" id="PTHR31760:SF0">
    <property type="entry name" value="S-ADENOSYL-L-METHIONINE-DEPENDENT METHYLTRANSFERASES SUPERFAMILY PROTEIN"/>
    <property type="match status" value="1"/>
</dbReference>
<dbReference type="FunFam" id="3.40.50.150:FF:000041">
    <property type="entry name" value="Ribosomal RNA small subunit methyltransferase G"/>
    <property type="match status" value="1"/>
</dbReference>
<dbReference type="Proteomes" id="UP000248326">
    <property type="component" value="Unassembled WGS sequence"/>
</dbReference>